<sequence length="225" mass="26047">LLYHLSAVYSDSHSLRYYYTGVSAPGSGIPEFSAVGYVDDQEIVNYNSVSRRTFPRAEWMKKVEPEYWEAQTRIGKEKEAISRHNVRTAMERFNQTGGFHSIQWMSGCELDDDGTIRGYRQYRYDGGEFMALDTQTWTYTATMSQALITTQRWNSPELRVGERKRNYLETICIDWLKKHLENGREELERREPEQPSSWVTPVVVAVVVVAVVVAVLLVVGFLLYR</sequence>
<evidence type="ECO:0000313" key="6">
    <source>
        <dbReference type="Proteomes" id="UP000770717"/>
    </source>
</evidence>
<dbReference type="FunFam" id="3.30.500.10:FF:000001">
    <property type="entry name" value="H-2 class I histocompatibility antigen, alpha chain"/>
    <property type="match status" value="1"/>
</dbReference>
<keyword evidence="3" id="KW-0812">Transmembrane</keyword>
<dbReference type="InterPro" id="IPR037055">
    <property type="entry name" value="MHC_I-like_Ag-recog_sf"/>
</dbReference>
<evidence type="ECO:0000256" key="3">
    <source>
        <dbReference type="SAM" id="Phobius"/>
    </source>
</evidence>
<feature type="transmembrane region" description="Helical" evidence="3">
    <location>
        <begin position="198"/>
        <end position="224"/>
    </location>
</feature>
<dbReference type="GO" id="GO:0005615">
    <property type="term" value="C:extracellular space"/>
    <property type="evidence" value="ECO:0007669"/>
    <property type="project" value="TreeGrafter"/>
</dbReference>
<keyword evidence="6" id="KW-1185">Reference proteome</keyword>
<protein>
    <recommendedName>
        <fullName evidence="4">MHC class I-like antigen recognition-like domain-containing protein</fullName>
    </recommendedName>
</protein>
<dbReference type="InterPro" id="IPR011161">
    <property type="entry name" value="MHC_I-like_Ag-recog"/>
</dbReference>
<dbReference type="GO" id="GO:0009897">
    <property type="term" value="C:external side of plasma membrane"/>
    <property type="evidence" value="ECO:0007669"/>
    <property type="project" value="TreeGrafter"/>
</dbReference>
<dbReference type="PANTHER" id="PTHR16675:SF286">
    <property type="entry name" value="MHC CLASS I ANTIGEN"/>
    <property type="match status" value="1"/>
</dbReference>
<dbReference type="EMBL" id="WNTK01003611">
    <property type="protein sequence ID" value="KAG9465016.1"/>
    <property type="molecule type" value="Genomic_DNA"/>
</dbReference>
<gene>
    <name evidence="5" type="ORF">GDO78_019062</name>
</gene>
<dbReference type="PRINTS" id="PR01638">
    <property type="entry name" value="MHCCLASSI"/>
</dbReference>
<dbReference type="AlphaFoldDB" id="A0A8J6BD45"/>
<name>A0A8J6BD45_ELECQ</name>
<feature type="non-terminal residue" evidence="5">
    <location>
        <position position="1"/>
    </location>
</feature>
<dbReference type="Proteomes" id="UP000770717">
    <property type="component" value="Unassembled WGS sequence"/>
</dbReference>
<feature type="non-terminal residue" evidence="5">
    <location>
        <position position="225"/>
    </location>
</feature>
<feature type="domain" description="MHC class I-like antigen recognition-like" evidence="4">
    <location>
        <begin position="12"/>
        <end position="187"/>
    </location>
</feature>
<dbReference type="SUPFAM" id="SSF54452">
    <property type="entry name" value="MHC antigen-recognition domain"/>
    <property type="match status" value="1"/>
</dbReference>
<organism evidence="5 6">
    <name type="scientific">Eleutherodactylus coqui</name>
    <name type="common">Puerto Rican coqui</name>
    <dbReference type="NCBI Taxonomy" id="57060"/>
    <lineage>
        <taxon>Eukaryota</taxon>
        <taxon>Metazoa</taxon>
        <taxon>Chordata</taxon>
        <taxon>Craniata</taxon>
        <taxon>Vertebrata</taxon>
        <taxon>Euteleostomi</taxon>
        <taxon>Amphibia</taxon>
        <taxon>Batrachia</taxon>
        <taxon>Anura</taxon>
        <taxon>Neobatrachia</taxon>
        <taxon>Hyloidea</taxon>
        <taxon>Eleutherodactylidae</taxon>
        <taxon>Eleutherodactylinae</taxon>
        <taxon>Eleutherodactylus</taxon>
        <taxon>Eleutherodactylus</taxon>
    </lineage>
</organism>
<dbReference type="PANTHER" id="PTHR16675">
    <property type="entry name" value="MHC CLASS I-RELATED"/>
    <property type="match status" value="1"/>
</dbReference>
<keyword evidence="3" id="KW-1133">Transmembrane helix</keyword>
<keyword evidence="3" id="KW-0472">Membrane</keyword>
<dbReference type="InterPro" id="IPR001039">
    <property type="entry name" value="MHC_I_a_a1/a2"/>
</dbReference>
<evidence type="ECO:0000256" key="1">
    <source>
        <dbReference type="ARBA" id="ARBA00023180"/>
    </source>
</evidence>
<evidence type="ECO:0000256" key="2">
    <source>
        <dbReference type="RuleBase" id="RU004439"/>
    </source>
</evidence>
<dbReference type="Gene3D" id="3.30.500.10">
    <property type="entry name" value="MHC class I-like antigen recognition-like"/>
    <property type="match status" value="1"/>
</dbReference>
<accession>A0A8J6BD45</accession>
<reference evidence="5" key="1">
    <citation type="thesis" date="2020" institute="ProQuest LLC" country="789 East Eisenhower Parkway, Ann Arbor, MI, USA">
        <title>Comparative Genomics and Chromosome Evolution.</title>
        <authorList>
            <person name="Mudd A.B."/>
        </authorList>
    </citation>
    <scope>NUCLEOTIDE SEQUENCE</scope>
    <source>
        <strain evidence="5">HN-11 Male</strain>
        <tissue evidence="5">Kidney and liver</tissue>
    </source>
</reference>
<comment type="similarity">
    <text evidence="2">Belongs to the MHC class I family.</text>
</comment>
<comment type="caution">
    <text evidence="5">The sequence shown here is derived from an EMBL/GenBank/DDBJ whole genome shotgun (WGS) entry which is preliminary data.</text>
</comment>
<dbReference type="GO" id="GO:0006955">
    <property type="term" value="P:immune response"/>
    <property type="evidence" value="ECO:0007669"/>
    <property type="project" value="TreeGrafter"/>
</dbReference>
<proteinExistence type="inferred from homology"/>
<dbReference type="InterPro" id="IPR011162">
    <property type="entry name" value="MHC_I/II-like_Ag-recog"/>
</dbReference>
<dbReference type="Pfam" id="PF00129">
    <property type="entry name" value="MHC_I"/>
    <property type="match status" value="1"/>
</dbReference>
<keyword evidence="1" id="KW-0325">Glycoprotein</keyword>
<evidence type="ECO:0000259" key="4">
    <source>
        <dbReference type="Pfam" id="PF00129"/>
    </source>
</evidence>
<dbReference type="OrthoDB" id="8936120at2759"/>
<evidence type="ECO:0000313" key="5">
    <source>
        <dbReference type="EMBL" id="KAG9465016.1"/>
    </source>
</evidence>
<dbReference type="InterPro" id="IPR050208">
    <property type="entry name" value="MHC_class-I_related"/>
</dbReference>